<name>A0ABX3FE53_9VIBR</name>
<dbReference type="InterPro" id="IPR038740">
    <property type="entry name" value="BioF2-like_GNAT_dom"/>
</dbReference>
<dbReference type="EMBL" id="MJMI01000100">
    <property type="protein sequence ID" value="OLQ89949.1"/>
    <property type="molecule type" value="Genomic_DNA"/>
</dbReference>
<dbReference type="PANTHER" id="PTHR36174">
    <property type="entry name" value="LIPID II:GLYCINE GLYCYLTRANSFERASE"/>
    <property type="match status" value="1"/>
</dbReference>
<dbReference type="Gene3D" id="3.40.630.30">
    <property type="match status" value="1"/>
</dbReference>
<keyword evidence="3" id="KW-1185">Reference proteome</keyword>
<dbReference type="InterPro" id="IPR050644">
    <property type="entry name" value="PG_Glycine_Bridge_Synth"/>
</dbReference>
<sequence length="312" mass="36428">MIKVVRYSKDIEQQWNNFVNSGKKKHFMFNRNYMDYHEDRFLDHSLVFFNNKNRIIALLPANERDFVLYSHQGLSFGGLIVDDNATCELVINIFDCIVDYLAKNKISSLIYKCIPRIYETKPSDEELYALFLHDAQLIRRDSSVAINMRDRIPYQKRRVRTINKARKLNVIVEEVEQLNRYWSMLTNVLEKNHNATPVHSIDEIEGLKQKFPENIRCFVAKYDGEIVAGTLIYISDEVAHCQYLASNSVGRDIGALDLVLDELINKTFVDMRYFDFGISNEEQGRFLNTGLIAQKEGFGARTIVHDFYELKI</sequence>
<comment type="caution">
    <text evidence="2">The sequence shown here is derived from an EMBL/GenBank/DDBJ whole genome shotgun (WGS) entry which is preliminary data.</text>
</comment>
<dbReference type="Pfam" id="PF13480">
    <property type="entry name" value="Acetyltransf_6"/>
    <property type="match status" value="1"/>
</dbReference>
<evidence type="ECO:0000313" key="2">
    <source>
        <dbReference type="EMBL" id="OLQ89949.1"/>
    </source>
</evidence>
<dbReference type="Proteomes" id="UP000186206">
    <property type="component" value="Unassembled WGS sequence"/>
</dbReference>
<dbReference type="RefSeq" id="WP_075650033.1">
    <property type="nucleotide sequence ID" value="NZ_AP019657.1"/>
</dbReference>
<dbReference type="SUPFAM" id="SSF55729">
    <property type="entry name" value="Acyl-CoA N-acyltransferases (Nat)"/>
    <property type="match status" value="1"/>
</dbReference>
<dbReference type="InterPro" id="IPR016181">
    <property type="entry name" value="Acyl_CoA_acyltransferase"/>
</dbReference>
<proteinExistence type="predicted"/>
<dbReference type="PANTHER" id="PTHR36174:SF1">
    <property type="entry name" value="LIPID II:GLYCINE GLYCYLTRANSFERASE"/>
    <property type="match status" value="1"/>
</dbReference>
<reference evidence="2 3" key="1">
    <citation type="submission" date="2016-09" db="EMBL/GenBank/DDBJ databases">
        <title>Genomic Taxonomy of the Vibrionaceae.</title>
        <authorList>
            <person name="Gonzalez-Castillo A."/>
            <person name="Gomez-Gil B."/>
            <person name="Enciso-Ibarra K."/>
        </authorList>
    </citation>
    <scope>NUCLEOTIDE SEQUENCE [LARGE SCALE GENOMIC DNA]</scope>
    <source>
        <strain evidence="2 3">CAIM 1731</strain>
    </source>
</reference>
<gene>
    <name evidence="2" type="ORF">BIY21_14050</name>
</gene>
<evidence type="ECO:0000313" key="3">
    <source>
        <dbReference type="Proteomes" id="UP000186206"/>
    </source>
</evidence>
<accession>A0ABX3FE53</accession>
<evidence type="ECO:0000259" key="1">
    <source>
        <dbReference type="Pfam" id="PF13480"/>
    </source>
</evidence>
<organism evidence="2 3">
    <name type="scientific">Vibrio ponticus</name>
    <dbReference type="NCBI Taxonomy" id="265668"/>
    <lineage>
        <taxon>Bacteria</taxon>
        <taxon>Pseudomonadati</taxon>
        <taxon>Pseudomonadota</taxon>
        <taxon>Gammaproteobacteria</taxon>
        <taxon>Vibrionales</taxon>
        <taxon>Vibrionaceae</taxon>
        <taxon>Vibrio</taxon>
    </lineage>
</organism>
<feature type="domain" description="BioF2-like acetyltransferase" evidence="1">
    <location>
        <begin position="155"/>
        <end position="282"/>
    </location>
</feature>
<protein>
    <submittedName>
        <fullName evidence="2">GNAT family N-acetyltransferase</fullName>
    </submittedName>
</protein>